<reference evidence="2" key="1">
    <citation type="submission" date="2021-12" db="EMBL/GenBank/DDBJ databases">
        <title>Prjna785345.</title>
        <authorList>
            <person name="Rujirawat T."/>
            <person name="Krajaejun T."/>
        </authorList>
    </citation>
    <scope>NUCLEOTIDE SEQUENCE</scope>
    <source>
        <strain evidence="2">Pi057C3</strain>
    </source>
</reference>
<dbReference type="Gene3D" id="3.10.290.60">
    <property type="entry name" value="Ubiquitin-activating enzyme E1, UFD domain"/>
    <property type="match status" value="1"/>
</dbReference>
<comment type="caution">
    <text evidence="2">The sequence shown here is derived from an EMBL/GenBank/DDBJ whole genome shotgun (WGS) entry which is preliminary data.</text>
</comment>
<dbReference type="FunFam" id="3.10.290.60:FF:000001">
    <property type="entry name" value="Ubiquitin-activating enzyme E1 2"/>
    <property type="match status" value="1"/>
</dbReference>
<evidence type="ECO:0000259" key="1">
    <source>
        <dbReference type="SMART" id="SM00985"/>
    </source>
</evidence>
<dbReference type="EMBL" id="JAKCXM010000051">
    <property type="protein sequence ID" value="KAJ0405071.1"/>
    <property type="molecule type" value="Genomic_DNA"/>
</dbReference>
<evidence type="ECO:0000313" key="2">
    <source>
        <dbReference type="EMBL" id="KAJ0405071.1"/>
    </source>
</evidence>
<feature type="domain" description="Ubiquitin-activating enzyme E1 C-terminal" evidence="1">
    <location>
        <begin position="66"/>
        <end position="180"/>
    </location>
</feature>
<accession>A0AAD5LL66</accession>
<gene>
    <name evidence="2" type="ORF">P43SY_001215</name>
</gene>
<dbReference type="InterPro" id="IPR018965">
    <property type="entry name" value="Ub-activating_enz_E1_C"/>
</dbReference>
<proteinExistence type="predicted"/>
<protein>
    <recommendedName>
        <fullName evidence="1">Ubiquitin-activating enzyme E1 C-terminal domain-containing protein</fullName>
    </recommendedName>
</protein>
<keyword evidence="3" id="KW-1185">Reference proteome</keyword>
<organism evidence="2 3">
    <name type="scientific">Pythium insidiosum</name>
    <name type="common">Pythiosis disease agent</name>
    <dbReference type="NCBI Taxonomy" id="114742"/>
    <lineage>
        <taxon>Eukaryota</taxon>
        <taxon>Sar</taxon>
        <taxon>Stramenopiles</taxon>
        <taxon>Oomycota</taxon>
        <taxon>Peronosporomycetes</taxon>
        <taxon>Pythiales</taxon>
        <taxon>Pythiaceae</taxon>
        <taxon>Pythium</taxon>
    </lineage>
</organism>
<dbReference type="AlphaFoldDB" id="A0AAD5LL66"/>
<name>A0AAD5LL66_PYTIN</name>
<dbReference type="InterPro" id="IPR038252">
    <property type="entry name" value="UBA_E1_C_sf"/>
</dbReference>
<dbReference type="Proteomes" id="UP001209570">
    <property type="component" value="Unassembled WGS sequence"/>
</dbReference>
<sequence length="189" mass="21673">MAPERHAHEQVAASALREGSKLLDCDGPATRVDYAALRTPSDGLRVNKWDAQILDGEILDLLRAPFRSMFSMFDAGKIDRIKPEMDLVLASILFWSSTGMRREFLEYFTKEYDAEISMISYGTTMLYATYSQKSRSQERMEMKMSELVETLTKKPVDAKYLILEVCADDADGEDIDLPSIRYKIRNHRK</sequence>
<dbReference type="SMART" id="SM00985">
    <property type="entry name" value="UBA_e1_C"/>
    <property type="match status" value="1"/>
</dbReference>
<dbReference type="Pfam" id="PF09358">
    <property type="entry name" value="E1_UFD"/>
    <property type="match status" value="1"/>
</dbReference>
<evidence type="ECO:0000313" key="3">
    <source>
        <dbReference type="Proteomes" id="UP001209570"/>
    </source>
</evidence>